<dbReference type="EMBL" id="JBHRSZ010000004">
    <property type="protein sequence ID" value="MFC3151508.1"/>
    <property type="molecule type" value="Genomic_DNA"/>
</dbReference>
<organism evidence="1 2">
    <name type="scientific">Litoribrevibacter euphylliae</name>
    <dbReference type="NCBI Taxonomy" id="1834034"/>
    <lineage>
        <taxon>Bacteria</taxon>
        <taxon>Pseudomonadati</taxon>
        <taxon>Pseudomonadota</taxon>
        <taxon>Gammaproteobacteria</taxon>
        <taxon>Oceanospirillales</taxon>
        <taxon>Oceanospirillaceae</taxon>
        <taxon>Litoribrevibacter</taxon>
    </lineage>
</organism>
<evidence type="ECO:0000313" key="1">
    <source>
        <dbReference type="EMBL" id="MFC3151508.1"/>
    </source>
</evidence>
<keyword evidence="2" id="KW-1185">Reference proteome</keyword>
<comment type="caution">
    <text evidence="1">The sequence shown here is derived from an EMBL/GenBank/DDBJ whole genome shotgun (WGS) entry which is preliminary data.</text>
</comment>
<proteinExistence type="predicted"/>
<dbReference type="Proteomes" id="UP001595476">
    <property type="component" value="Unassembled WGS sequence"/>
</dbReference>
<name>A0ABV7HFX1_9GAMM</name>
<protein>
    <submittedName>
        <fullName evidence="1">Uncharacterized protein</fullName>
    </submittedName>
</protein>
<dbReference type="RefSeq" id="WP_386720397.1">
    <property type="nucleotide sequence ID" value="NZ_JBHRSZ010000004.1"/>
</dbReference>
<reference evidence="2" key="1">
    <citation type="journal article" date="2019" name="Int. J. Syst. Evol. Microbiol.">
        <title>The Global Catalogue of Microorganisms (GCM) 10K type strain sequencing project: providing services to taxonomists for standard genome sequencing and annotation.</title>
        <authorList>
            <consortium name="The Broad Institute Genomics Platform"/>
            <consortium name="The Broad Institute Genome Sequencing Center for Infectious Disease"/>
            <person name="Wu L."/>
            <person name="Ma J."/>
        </authorList>
    </citation>
    <scope>NUCLEOTIDE SEQUENCE [LARGE SCALE GENOMIC DNA]</scope>
    <source>
        <strain evidence="2">KCTC 52438</strain>
    </source>
</reference>
<gene>
    <name evidence="1" type="ORF">ACFOEK_10765</name>
</gene>
<evidence type="ECO:0000313" key="2">
    <source>
        <dbReference type="Proteomes" id="UP001595476"/>
    </source>
</evidence>
<sequence>MSSTMDLRYEALQRLGFEGTTSDMLLQYWRSQGGVGEHINDVWFSALGVLGRTEATLTDRWYAYLASLGYEGHVWDAEFLYWSNL</sequence>
<accession>A0ABV7HFX1</accession>